<dbReference type="Proteomes" id="UP001291687">
    <property type="component" value="Unassembled WGS sequence"/>
</dbReference>
<reference evidence="1 2" key="1">
    <citation type="submission" date="2023-03" db="EMBL/GenBank/DDBJ databases">
        <title>Host association and intracellularity evolved multiple times independently in the Rickettsiales.</title>
        <authorList>
            <person name="Castelli M."/>
            <person name="Nardi T."/>
            <person name="Gammuto L."/>
            <person name="Bellinzona G."/>
            <person name="Sabaneyeva E."/>
            <person name="Potekhin A."/>
            <person name="Serra V."/>
            <person name="Petroni G."/>
            <person name="Sassera D."/>
        </authorList>
    </citation>
    <scope>NUCLEOTIDE SEQUENCE [LARGE SCALE GENOMIC DNA]</scope>
    <source>
        <strain evidence="1 2">Sr 2-6</strain>
    </source>
</reference>
<protein>
    <submittedName>
        <fullName evidence="1">Type IV conjugative transfer system protein TraC N-terminal domain protein</fullName>
    </submittedName>
</protein>
<sequence length="265" mass="29913">MKLSNLKSIYAGIANACGLAENVESENTVSIVDKILEGTFALDDYLSYRYFDEENNLFLSDGNVVGFMLEISPIVGVDDSVHKNLSHFFNDELPEYSYLQFLLVASHDVEDILNYWQEARINPDPLLDKITKRRAQFVRERAISFGVSDGRIARDYRIFVSFSQIIDTKNNGKSGITGFRDSFINKLESLQLAPRTCDAVDLIKLVGTMLQMELATDTTASYNPLELLSKQIVAPSVMQVIEEDQITCVSSRLVSRIYHIVIFQS</sequence>
<dbReference type="RefSeq" id="WP_322777002.1">
    <property type="nucleotide sequence ID" value="NZ_JARJFB010000080.1"/>
</dbReference>
<gene>
    <name evidence="1" type="ORF">Megvenef_01072</name>
</gene>
<dbReference type="Pfam" id="PF11130">
    <property type="entry name" value="TraC_F_IV"/>
    <property type="match status" value="1"/>
</dbReference>
<dbReference type="InterPro" id="IPR025955">
    <property type="entry name" value="TraC/Conjuga_ATPase"/>
</dbReference>
<proteinExistence type="predicted"/>
<keyword evidence="2" id="KW-1185">Reference proteome</keyword>
<name>A0ABU5ND52_9RICK</name>
<evidence type="ECO:0000313" key="1">
    <source>
        <dbReference type="EMBL" id="MEA0971100.1"/>
    </source>
</evidence>
<comment type="caution">
    <text evidence="1">The sequence shown here is derived from an EMBL/GenBank/DDBJ whole genome shotgun (WGS) entry which is preliminary data.</text>
</comment>
<accession>A0ABU5ND52</accession>
<dbReference type="EMBL" id="JARJFB010000080">
    <property type="protein sequence ID" value="MEA0971100.1"/>
    <property type="molecule type" value="Genomic_DNA"/>
</dbReference>
<evidence type="ECO:0000313" key="2">
    <source>
        <dbReference type="Proteomes" id="UP001291687"/>
    </source>
</evidence>
<organism evidence="1 2">
    <name type="scientific">Candidatus Megaera venefica</name>
    <dbReference type="NCBI Taxonomy" id="2055910"/>
    <lineage>
        <taxon>Bacteria</taxon>
        <taxon>Pseudomonadati</taxon>
        <taxon>Pseudomonadota</taxon>
        <taxon>Alphaproteobacteria</taxon>
        <taxon>Rickettsiales</taxon>
        <taxon>Rickettsiaceae</taxon>
        <taxon>Candidatus Megaera</taxon>
    </lineage>
</organism>